<dbReference type="EMBL" id="VYWO01000002">
    <property type="protein sequence ID" value="KAA9301271.1"/>
    <property type="molecule type" value="Genomic_DNA"/>
</dbReference>
<name>A0A5N1GML2_9LACT</name>
<sequence length="168" mass="18794">MKHIDSTMPTNHDRQTIEAQTKKSHNLEAMTLTWKEPPQIAPVIDKPLSDLRVAIAASTGVHLRTDKPFILTGDSSYRIIPGDVDYSDLTITHVRYPNQAAHRDLDVVYPLKTLRKMAEKNIIGEVSPVNISWMGHVPRVDVLIEVTAKQIAETLEENQVDLVLLSPG</sequence>
<comment type="caution">
    <text evidence="3">The sequence shown here is derived from an EMBL/GenBank/DDBJ whole genome shotgun (WGS) entry which is preliminary data.</text>
</comment>
<keyword evidence="2" id="KW-0560">Oxidoreductase</keyword>
<dbReference type="GO" id="GO:0050485">
    <property type="term" value="F:oxidoreductase activity, acting on X-H and Y-H to form an X-Y bond, with a disulfide as acceptor"/>
    <property type="evidence" value="ECO:0007669"/>
    <property type="project" value="InterPro"/>
</dbReference>
<gene>
    <name evidence="3" type="ORF">F6I03_05220</name>
</gene>
<reference evidence="3 4" key="1">
    <citation type="submission" date="2019-09" db="EMBL/GenBank/DDBJ databases">
        <title>Draft genome sequence assemblies of isolates from the urinary tract.</title>
        <authorList>
            <person name="Mores C.R."/>
            <person name="Putonti C."/>
            <person name="Wolfe A.J."/>
        </authorList>
    </citation>
    <scope>NUCLEOTIDE SEQUENCE [LARGE SCALE GENOMIC DNA]</scope>
    <source>
        <strain evidence="3 4">UMB623</strain>
    </source>
</reference>
<evidence type="ECO:0000256" key="2">
    <source>
        <dbReference type="ARBA" id="ARBA00023002"/>
    </source>
</evidence>
<proteinExistence type="predicted"/>
<dbReference type="RefSeq" id="WP_083290603.1">
    <property type="nucleotide sequence ID" value="NZ_VYWO01000002.1"/>
</dbReference>
<organism evidence="3 4">
    <name type="scientific">Aerococcus sanguinicola</name>
    <dbReference type="NCBI Taxonomy" id="119206"/>
    <lineage>
        <taxon>Bacteria</taxon>
        <taxon>Bacillati</taxon>
        <taxon>Bacillota</taxon>
        <taxon>Bacilli</taxon>
        <taxon>Lactobacillales</taxon>
        <taxon>Aerococcaceae</taxon>
        <taxon>Aerococcus</taxon>
    </lineage>
</organism>
<dbReference type="OrthoDB" id="1550957at2"/>
<dbReference type="Proteomes" id="UP000327148">
    <property type="component" value="Unassembled WGS sequence"/>
</dbReference>
<protein>
    <recommendedName>
        <fullName evidence="5">Proline reductase</fullName>
    </recommendedName>
</protein>
<evidence type="ECO:0000313" key="3">
    <source>
        <dbReference type="EMBL" id="KAA9301271.1"/>
    </source>
</evidence>
<dbReference type="AlphaFoldDB" id="A0A5N1GML2"/>
<evidence type="ECO:0000256" key="1">
    <source>
        <dbReference type="ARBA" id="ARBA00022933"/>
    </source>
</evidence>
<evidence type="ECO:0008006" key="5">
    <source>
        <dbReference type="Google" id="ProtNLM"/>
    </source>
</evidence>
<dbReference type="InterPro" id="IPR010187">
    <property type="entry name" value="Various_sel_PB"/>
</dbReference>
<evidence type="ECO:0000313" key="4">
    <source>
        <dbReference type="Proteomes" id="UP000327148"/>
    </source>
</evidence>
<keyword evidence="1" id="KW-0712">Selenocysteine</keyword>
<accession>A0A5N1GML2</accession>
<dbReference type="Pfam" id="PF07355">
    <property type="entry name" value="GRDB"/>
    <property type="match status" value="1"/>
</dbReference>